<evidence type="ECO:0000256" key="1">
    <source>
        <dbReference type="SAM" id="Coils"/>
    </source>
</evidence>
<keyword evidence="2" id="KW-1133">Transmembrane helix</keyword>
<dbReference type="EMBL" id="FOJG01000001">
    <property type="protein sequence ID" value="SEW28294.1"/>
    <property type="molecule type" value="Genomic_DNA"/>
</dbReference>
<evidence type="ECO:0000313" key="4">
    <source>
        <dbReference type="EMBL" id="SEW28294.1"/>
    </source>
</evidence>
<evidence type="ECO:0000256" key="2">
    <source>
        <dbReference type="SAM" id="Phobius"/>
    </source>
</evidence>
<keyword evidence="5" id="KW-1185">Reference proteome</keyword>
<dbReference type="Pfam" id="PF14257">
    <property type="entry name" value="DUF4349"/>
    <property type="match status" value="1"/>
</dbReference>
<feature type="transmembrane region" description="Helical" evidence="2">
    <location>
        <begin position="12"/>
        <end position="31"/>
    </location>
</feature>
<dbReference type="InterPro" id="IPR025645">
    <property type="entry name" value="DUF4349"/>
</dbReference>
<keyword evidence="2" id="KW-0812">Transmembrane</keyword>
<protein>
    <recommendedName>
        <fullName evidence="3">DUF4349 domain-containing protein</fullName>
    </recommendedName>
</protein>
<accession>A0A1I0QMF9</accession>
<dbReference type="RefSeq" id="WP_089892765.1">
    <property type="nucleotide sequence ID" value="NZ_FOJG01000001.1"/>
</dbReference>
<keyword evidence="2" id="KW-0472">Membrane</keyword>
<evidence type="ECO:0000313" key="5">
    <source>
        <dbReference type="Proteomes" id="UP000199310"/>
    </source>
</evidence>
<feature type="domain" description="DUF4349" evidence="3">
    <location>
        <begin position="86"/>
        <end position="281"/>
    </location>
</feature>
<sequence length="291" mass="33125">MRTTKQQIRRIAIAFMAVFVLMFIFRIIYGYTYKGRRYDELGSSSFLSGIRTHQKNYASEKVKGYNLPDAGSPRLYGGQKYEKIADVSSKSTHFSEDEKLLQGTIKKFDAIVQYQQESGNRGNRQLQLLIGVSPEKFDSFYVAVQGIGTIRSMEVTKKDKTNEYRKLNAQRISLEKSLASFNDLKAKDGRIEDFIQLHNKIYEVETELQGLGVELGNFDSENEFCTVQFSMYEGAAEKAISMVTRLKVALEWTIKYYAVLVASAFFVLAAAWILVKLLLLVNAFIAANKKE</sequence>
<dbReference type="OrthoDB" id="651340at2"/>
<evidence type="ECO:0000259" key="3">
    <source>
        <dbReference type="Pfam" id="PF14257"/>
    </source>
</evidence>
<dbReference type="Proteomes" id="UP000199310">
    <property type="component" value="Unassembled WGS sequence"/>
</dbReference>
<proteinExistence type="predicted"/>
<dbReference type="AlphaFoldDB" id="A0A1I0QMF9"/>
<organism evidence="4 5">
    <name type="scientific">Chitinophaga arvensicola</name>
    <dbReference type="NCBI Taxonomy" id="29529"/>
    <lineage>
        <taxon>Bacteria</taxon>
        <taxon>Pseudomonadati</taxon>
        <taxon>Bacteroidota</taxon>
        <taxon>Chitinophagia</taxon>
        <taxon>Chitinophagales</taxon>
        <taxon>Chitinophagaceae</taxon>
        <taxon>Chitinophaga</taxon>
    </lineage>
</organism>
<name>A0A1I0QMF9_9BACT</name>
<feature type="transmembrane region" description="Helical" evidence="2">
    <location>
        <begin position="256"/>
        <end position="285"/>
    </location>
</feature>
<gene>
    <name evidence="4" type="ORF">SAMN04488122_1565</name>
</gene>
<feature type="coiled-coil region" evidence="1">
    <location>
        <begin position="150"/>
        <end position="177"/>
    </location>
</feature>
<keyword evidence="1" id="KW-0175">Coiled coil</keyword>
<reference evidence="5" key="1">
    <citation type="submission" date="2016-10" db="EMBL/GenBank/DDBJ databases">
        <authorList>
            <person name="Varghese N."/>
            <person name="Submissions S."/>
        </authorList>
    </citation>
    <scope>NUCLEOTIDE SEQUENCE [LARGE SCALE GENOMIC DNA]</scope>
    <source>
        <strain evidence="5">DSM 3695</strain>
    </source>
</reference>